<dbReference type="SMART" id="SM00028">
    <property type="entry name" value="TPR"/>
    <property type="match status" value="12"/>
</dbReference>
<dbReference type="Gene3D" id="3.90.70.10">
    <property type="entry name" value="Cysteine proteinases"/>
    <property type="match status" value="1"/>
</dbReference>
<sequence>MNFLSQNPTREELLDQIQRFYDEGQYLKAWALSRSLGPLKHWRGAREMVLAGRLAFNLGSRRLGNVLHRLALRMHPNDPMVVTFAMLTMSGRLGPWGSLQRMKLHGDLPHAKTENRADWMALKALNYAQLRDFQKAEYWQAKAFELAPESAWMYVSQTAILECQDLNDEATRAAEKAYAIKPTYRPAIQSLANRYIESNRDQDAVDLLYRAVNQIESGLVRCQLASFYRELEFYEHALQLYDGIEKYFPLLSEDAKYEQWLAGVHSDLNYLNGKRNKAIEWAQKVDDDFYREFVGRLSDPSFTGRRVQLPVKYVKQHHVTCAPATLSAIAMYWQKGTDHLEVVEKICYDGTPSDSERRWAAKNGFKTVEFTLTWEAATALIDRGLPFTLTTIEPGNGHLQPIIGYDSFRKTLITRDPGNRHASEFLYDKMQKRYESTGPRAMALVPNEYAQQIDGITFPDAKEYDLLFNVELCLEKHQRDKANDIVSLMEQHFPDHRLTLRARISVARYDSDVQTMLSSVDRMLSQFPDDANFQMQKLSCLHQLGRREDRLKSLREIRHSDRCHPLFWTRLAEELVDDAREKNEVDYLLKRATRFRFRDGYGFYLLARTCNDQGRYEEAIELFRIAACLDGMSEHRAQAYFSTAQSMNRMGEALFLLEDRLDRFGSKSSSPAMTLASAYEDMDQTERAFAILDDAANYHSADGEFLLYYSDFCNRYGRTDQAAELLAAAKPHSSKTQWLHHAAQHASRKGESETALSCLLEVVEDDPLNTRALSHTLSLIADREGRKAAISRIRKQVEAFPNSYSLRKLLIEWLASEKSEVRELELNRFLQLHPNDAWALRELASVLAGMKRFDDALKAIKQACAVDPNSPATHGFRGEVYQKQNRLDDAIESYRQALSITIDYQYAIHELINCCSTREQRKQQLRFILAELNRQTSRGDGLLQYRKHAKQVLEPEALLQSLLEFLGKREDLWQSWVALSRQLSDMQRHEEAISIATKVSEKFPLLPRVWLELAATYSACGKWDQQIESLKKANSINCRWGEVIRTLSEAYDKKGELELAKLEIAKAIKLDPRNAINFGYLADLTWRHGDKEQALEKIAHAVRLDPDYEFAWSSLRSWCEQLGKPDFDVTLAKELCRDRPEESRSWLKLAYCLDQPHQVEDAIEALDKAIEIDPLLVAAYSQKASLYCVRGRFDEARGVLQTDAFGENYPVELSVRRAVISAEEGRQTSALHEVLDVVDRDPDYFKAWHCIADWASDLDESELYTRAAENMTRLEPQYYVAWGYLAEACLRNGRRDDAKTHLQQALQLAPDYTYAAGQLLQMQMEDGEFAAARKVVATVTPHVSAEVRLSKLIQIESRCGDQYAAFRYFKELAALETENIESLSESVPFLQKAGWNKEAMDLLSEIVQSPVAMPAVGDAFAFHAAKMERWISIETTLDKIRSQRKLWDVTACRFLQEAQDAGESDRFFSFVASEREFIRASLDGWQNLGWLYVRVNLYEECIRWMFDWGIRPRAESWSLLNLATAFFCTRKDHKAAEICEFALERKECPVAIAANLQVMLGCFRLVYGDLNSAFELMSTIDPDRLPGFYQVVFYQTMAALGANRTENSYSAIKKEMEALIDELDASFESDVPVLMRNHHLILWSVARREGKSIRAALLQRKAYAEMV</sequence>
<gene>
    <name evidence="3" type="ORF">MFFC18_24580</name>
</gene>
<proteinExistence type="predicted"/>
<name>A0A5B9PBJ1_9BACT</name>
<dbReference type="STRING" id="980251.GCA_001642875_04737"/>
<dbReference type="PROSITE" id="PS50005">
    <property type="entry name" value="TPR"/>
    <property type="match status" value="5"/>
</dbReference>
<evidence type="ECO:0000313" key="4">
    <source>
        <dbReference type="Proteomes" id="UP000322214"/>
    </source>
</evidence>
<dbReference type="Pfam" id="PF13529">
    <property type="entry name" value="Peptidase_C39_2"/>
    <property type="match status" value="1"/>
</dbReference>
<feature type="repeat" description="TPR" evidence="1">
    <location>
        <begin position="837"/>
        <end position="870"/>
    </location>
</feature>
<dbReference type="OrthoDB" id="221093at2"/>
<dbReference type="Pfam" id="PF14559">
    <property type="entry name" value="TPR_19"/>
    <property type="match status" value="1"/>
</dbReference>
<dbReference type="InterPro" id="IPR039564">
    <property type="entry name" value="Peptidase_C39-like"/>
</dbReference>
<dbReference type="SUPFAM" id="SSF48439">
    <property type="entry name" value="Protein prenylyltransferase"/>
    <property type="match status" value="1"/>
</dbReference>
<dbReference type="Pfam" id="PF13432">
    <property type="entry name" value="TPR_16"/>
    <property type="match status" value="1"/>
</dbReference>
<dbReference type="PANTHER" id="PTHR12558">
    <property type="entry name" value="CELL DIVISION CYCLE 16,23,27"/>
    <property type="match status" value="1"/>
</dbReference>
<dbReference type="EMBL" id="CP042912">
    <property type="protein sequence ID" value="QEG22575.1"/>
    <property type="molecule type" value="Genomic_DNA"/>
</dbReference>
<dbReference type="PANTHER" id="PTHR12558:SF13">
    <property type="entry name" value="CELL DIVISION CYCLE PROTEIN 27 HOMOLOG"/>
    <property type="match status" value="1"/>
</dbReference>
<evidence type="ECO:0000259" key="2">
    <source>
        <dbReference type="Pfam" id="PF13529"/>
    </source>
</evidence>
<organism evidence="3 4">
    <name type="scientific">Mariniblastus fucicola</name>
    <dbReference type="NCBI Taxonomy" id="980251"/>
    <lineage>
        <taxon>Bacteria</taxon>
        <taxon>Pseudomonadati</taxon>
        <taxon>Planctomycetota</taxon>
        <taxon>Planctomycetia</taxon>
        <taxon>Pirellulales</taxon>
        <taxon>Pirellulaceae</taxon>
        <taxon>Mariniblastus</taxon>
    </lineage>
</organism>
<feature type="repeat" description="TPR" evidence="1">
    <location>
        <begin position="871"/>
        <end position="904"/>
    </location>
</feature>
<protein>
    <submittedName>
        <fullName evidence="3">Tetratricopeptide repeat protein</fullName>
    </submittedName>
</protein>
<feature type="repeat" description="TPR" evidence="1">
    <location>
        <begin position="1041"/>
        <end position="1074"/>
    </location>
</feature>
<dbReference type="InterPro" id="IPR019734">
    <property type="entry name" value="TPR_rpt"/>
</dbReference>
<feature type="domain" description="Peptidase C39-like" evidence="2">
    <location>
        <begin position="309"/>
        <end position="417"/>
    </location>
</feature>
<dbReference type="Gene3D" id="1.25.40.10">
    <property type="entry name" value="Tetratricopeptide repeat domain"/>
    <property type="match status" value="5"/>
</dbReference>
<dbReference type="SUPFAM" id="SSF48452">
    <property type="entry name" value="TPR-like"/>
    <property type="match status" value="5"/>
</dbReference>
<keyword evidence="1" id="KW-0802">TPR repeat</keyword>
<dbReference type="InterPro" id="IPR011990">
    <property type="entry name" value="TPR-like_helical_dom_sf"/>
</dbReference>
<dbReference type="Pfam" id="PF13181">
    <property type="entry name" value="TPR_8"/>
    <property type="match status" value="1"/>
</dbReference>
<feature type="repeat" description="TPR" evidence="1">
    <location>
        <begin position="1279"/>
        <end position="1312"/>
    </location>
</feature>
<reference evidence="3 4" key="1">
    <citation type="submission" date="2019-08" db="EMBL/GenBank/DDBJ databases">
        <title>Deep-cultivation of Planctomycetes and their phenomic and genomic characterization uncovers novel biology.</title>
        <authorList>
            <person name="Wiegand S."/>
            <person name="Jogler M."/>
            <person name="Boedeker C."/>
            <person name="Pinto D."/>
            <person name="Vollmers J."/>
            <person name="Rivas-Marin E."/>
            <person name="Kohn T."/>
            <person name="Peeters S.H."/>
            <person name="Heuer A."/>
            <person name="Rast P."/>
            <person name="Oberbeckmann S."/>
            <person name="Bunk B."/>
            <person name="Jeske O."/>
            <person name="Meyerdierks A."/>
            <person name="Storesund J.E."/>
            <person name="Kallscheuer N."/>
            <person name="Luecker S."/>
            <person name="Lage O.M."/>
            <person name="Pohl T."/>
            <person name="Merkel B.J."/>
            <person name="Hornburger P."/>
            <person name="Mueller R.-W."/>
            <person name="Bruemmer F."/>
            <person name="Labrenz M."/>
            <person name="Spormann A.M."/>
            <person name="Op den Camp H."/>
            <person name="Overmann J."/>
            <person name="Amann R."/>
            <person name="Jetten M.S.M."/>
            <person name="Mascher T."/>
            <person name="Medema M.H."/>
            <person name="Devos D.P."/>
            <person name="Kaster A.-K."/>
            <person name="Ovreas L."/>
            <person name="Rohde M."/>
            <person name="Galperin M.Y."/>
            <person name="Jogler C."/>
        </authorList>
    </citation>
    <scope>NUCLEOTIDE SEQUENCE [LARGE SCALE GENOMIC DNA]</scope>
    <source>
        <strain evidence="3 4">FC18</strain>
    </source>
</reference>
<evidence type="ECO:0000256" key="1">
    <source>
        <dbReference type="PROSITE-ProRule" id="PRU00339"/>
    </source>
</evidence>
<dbReference type="RefSeq" id="WP_075086413.1">
    <property type="nucleotide sequence ID" value="NZ_CP042912.1"/>
</dbReference>
<accession>A0A5B9PBJ1</accession>
<dbReference type="KEGG" id="mff:MFFC18_24580"/>
<keyword evidence="4" id="KW-1185">Reference proteome</keyword>
<feature type="repeat" description="TPR" evidence="1">
    <location>
        <begin position="1143"/>
        <end position="1176"/>
    </location>
</feature>
<dbReference type="Pfam" id="PF13176">
    <property type="entry name" value="TPR_7"/>
    <property type="match status" value="1"/>
</dbReference>
<dbReference type="Proteomes" id="UP000322214">
    <property type="component" value="Chromosome"/>
</dbReference>
<evidence type="ECO:0000313" key="3">
    <source>
        <dbReference type="EMBL" id="QEG22575.1"/>
    </source>
</evidence>